<gene>
    <name evidence="11" type="ordered locus">Dvul_0693</name>
</gene>
<feature type="transmembrane region" description="Helical" evidence="10">
    <location>
        <begin position="270"/>
        <end position="288"/>
    </location>
</feature>
<dbReference type="KEGG" id="dvl:Dvul_0693"/>
<dbReference type="GO" id="GO:0006811">
    <property type="term" value="P:monoatomic ion transport"/>
    <property type="evidence" value="ECO:0007669"/>
    <property type="project" value="UniProtKB-KW"/>
</dbReference>
<dbReference type="PANTHER" id="PTHR43298:SF2">
    <property type="entry name" value="FMN_FAD EXPORTER YEEO-RELATED"/>
    <property type="match status" value="1"/>
</dbReference>
<feature type="transmembrane region" description="Helical" evidence="10">
    <location>
        <begin position="341"/>
        <end position="362"/>
    </location>
</feature>
<dbReference type="GO" id="GO:0042910">
    <property type="term" value="F:xenobiotic transmembrane transporter activity"/>
    <property type="evidence" value="ECO:0007669"/>
    <property type="project" value="InterPro"/>
</dbReference>
<evidence type="ECO:0000256" key="10">
    <source>
        <dbReference type="SAM" id="Phobius"/>
    </source>
</evidence>
<dbReference type="PANTHER" id="PTHR43298">
    <property type="entry name" value="MULTIDRUG RESISTANCE PROTEIN NORM-RELATED"/>
    <property type="match status" value="1"/>
</dbReference>
<dbReference type="CDD" id="cd13137">
    <property type="entry name" value="MATE_NorM_like"/>
    <property type="match status" value="1"/>
</dbReference>
<feature type="transmembrane region" description="Helical" evidence="10">
    <location>
        <begin position="41"/>
        <end position="59"/>
    </location>
</feature>
<evidence type="ECO:0000256" key="5">
    <source>
        <dbReference type="ARBA" id="ARBA00022692"/>
    </source>
</evidence>
<feature type="transmembrane region" description="Helical" evidence="10">
    <location>
        <begin position="151"/>
        <end position="173"/>
    </location>
</feature>
<dbReference type="GO" id="GO:0005886">
    <property type="term" value="C:plasma membrane"/>
    <property type="evidence" value="ECO:0007669"/>
    <property type="project" value="UniProtKB-SubCell"/>
</dbReference>
<feature type="transmembrane region" description="Helical" evidence="10">
    <location>
        <begin position="308"/>
        <end position="329"/>
    </location>
</feature>
<evidence type="ECO:0000256" key="9">
    <source>
        <dbReference type="ARBA" id="ARBA00031636"/>
    </source>
</evidence>
<name>A0A0H3A5G5_NITV4</name>
<dbReference type="InterPro" id="IPR002528">
    <property type="entry name" value="MATE_fam"/>
</dbReference>
<evidence type="ECO:0000256" key="1">
    <source>
        <dbReference type="ARBA" id="ARBA00004651"/>
    </source>
</evidence>
<protein>
    <recommendedName>
        <fullName evidence="9">Multidrug-efflux transporter</fullName>
    </recommendedName>
</protein>
<evidence type="ECO:0000256" key="4">
    <source>
        <dbReference type="ARBA" id="ARBA00022475"/>
    </source>
</evidence>
<dbReference type="Proteomes" id="UP000009173">
    <property type="component" value="Chromosome"/>
</dbReference>
<keyword evidence="8 10" id="KW-0472">Membrane</keyword>
<dbReference type="Pfam" id="PF01554">
    <property type="entry name" value="MatE"/>
    <property type="match status" value="2"/>
</dbReference>
<evidence type="ECO:0000313" key="11">
    <source>
        <dbReference type="EMBL" id="ABM27716.1"/>
    </source>
</evidence>
<keyword evidence="7" id="KW-0406">Ion transport</keyword>
<dbReference type="GO" id="GO:0015297">
    <property type="term" value="F:antiporter activity"/>
    <property type="evidence" value="ECO:0007669"/>
    <property type="project" value="UniProtKB-KW"/>
</dbReference>
<dbReference type="NCBIfam" id="TIGR00797">
    <property type="entry name" value="matE"/>
    <property type="match status" value="1"/>
</dbReference>
<evidence type="ECO:0000313" key="12">
    <source>
        <dbReference type="Proteomes" id="UP000009173"/>
    </source>
</evidence>
<evidence type="ECO:0000256" key="8">
    <source>
        <dbReference type="ARBA" id="ARBA00023136"/>
    </source>
</evidence>
<keyword evidence="2" id="KW-0813">Transport</keyword>
<feature type="transmembrane region" description="Helical" evidence="10">
    <location>
        <begin position="442"/>
        <end position="462"/>
    </location>
</feature>
<evidence type="ECO:0000256" key="7">
    <source>
        <dbReference type="ARBA" id="ARBA00023065"/>
    </source>
</evidence>
<dbReference type="InterPro" id="IPR050222">
    <property type="entry name" value="MATE_MdtK"/>
</dbReference>
<comment type="subcellular location">
    <subcellularLocation>
        <location evidence="1">Cell membrane</location>
        <topology evidence="1">Multi-pass membrane protein</topology>
    </subcellularLocation>
</comment>
<dbReference type="PIRSF" id="PIRSF006603">
    <property type="entry name" value="DinF"/>
    <property type="match status" value="1"/>
</dbReference>
<feature type="transmembrane region" description="Helical" evidence="10">
    <location>
        <begin position="180"/>
        <end position="204"/>
    </location>
</feature>
<evidence type="ECO:0000256" key="6">
    <source>
        <dbReference type="ARBA" id="ARBA00022989"/>
    </source>
</evidence>
<keyword evidence="5 10" id="KW-0812">Transmembrane</keyword>
<proteinExistence type="predicted"/>
<accession>A0A0H3A5G5</accession>
<keyword evidence="4" id="KW-1003">Cell membrane</keyword>
<dbReference type="EMBL" id="CP000527">
    <property type="protein sequence ID" value="ABM27716.1"/>
    <property type="molecule type" value="Genomic_DNA"/>
</dbReference>
<dbReference type="AlphaFoldDB" id="A0A0H3A5G5"/>
<dbReference type="InterPro" id="IPR048279">
    <property type="entry name" value="MdtK-like"/>
</dbReference>
<evidence type="ECO:0000256" key="2">
    <source>
        <dbReference type="ARBA" id="ARBA00022448"/>
    </source>
</evidence>
<sequence>MTLARHSRAPSAEGTGVTVTSSIAAGDASFRGIWRLTWPQMLMMLFQFIIGFTDVWVAGRINPDVQASLGIVNQCMFFLLVVAVALSNGAVAAVGQALGAGLLARARRYVSLILWGGALCGGVVAASGLVAADALLHVLMVPERIMPVASYFWHVYLLTLPAHYLFTISNAAFRARKDVIAPLLTMVVVSVVNAVASAGFGLGLWGLPDFGYAGVAWGTFWSVLAGAALNVVLLRRGGMVQGVSMPPWRWIRCGAPYLVKVAAPAAAMQVLWHMGYLVLFAITGSLPAPADSVNALAGLTAGMRVESLIFLPAFAFNMTASILVGHLLGAGLRDDARRVGLRLLVIGCGSMTVLAALLWPWVPELSAILTPDAAVAAQTVSYLRYNLVSIPFTVASMTLGGIMTGAGATFYNFIVYSSATWFVRLPCAWFMGHVVWRDAAGVFIAMLVSQVFQSSTMFWLFLTKDWNRFSMMRRANGTTHKGGNSNVRD</sequence>
<feature type="transmembrane region" description="Helical" evidence="10">
    <location>
        <begin position="109"/>
        <end position="131"/>
    </location>
</feature>
<organism evidence="11 12">
    <name type="scientific">Nitratidesulfovibrio vulgaris (strain DP4)</name>
    <name type="common">Desulfovibrio vulgaris</name>
    <dbReference type="NCBI Taxonomy" id="391774"/>
    <lineage>
        <taxon>Bacteria</taxon>
        <taxon>Pseudomonadati</taxon>
        <taxon>Thermodesulfobacteriota</taxon>
        <taxon>Desulfovibrionia</taxon>
        <taxon>Desulfovibrionales</taxon>
        <taxon>Desulfovibrionaceae</taxon>
        <taxon>Nitratidesulfovibrio</taxon>
    </lineage>
</organism>
<dbReference type="HOGENOM" id="CLU_012893_5_3_7"/>
<feature type="transmembrane region" description="Helical" evidence="10">
    <location>
        <begin position="71"/>
        <end position="97"/>
    </location>
</feature>
<evidence type="ECO:0000256" key="3">
    <source>
        <dbReference type="ARBA" id="ARBA00022449"/>
    </source>
</evidence>
<feature type="transmembrane region" description="Helical" evidence="10">
    <location>
        <begin position="210"/>
        <end position="234"/>
    </location>
</feature>
<reference evidence="12" key="1">
    <citation type="journal article" date="2009" name="Environ. Microbiol.">
        <title>Contribution of mobile genetic elements to Desulfovibrio vulgaris genome plasticity.</title>
        <authorList>
            <person name="Walker C.B."/>
            <person name="Stolyar S."/>
            <person name="Chivian D."/>
            <person name="Pinel N."/>
            <person name="Gabster J.A."/>
            <person name="Dehal P.S."/>
            <person name="He Z."/>
            <person name="Yang Z.K."/>
            <person name="Yen H.C."/>
            <person name="Zhou J."/>
            <person name="Wall J.D."/>
            <person name="Hazen T.C."/>
            <person name="Arkin A.P."/>
            <person name="Stahl D.A."/>
        </authorList>
    </citation>
    <scope>NUCLEOTIDE SEQUENCE [LARGE SCALE GENOMIC DNA]</scope>
    <source>
        <strain evidence="12">DP4</strain>
    </source>
</reference>
<keyword evidence="6 10" id="KW-1133">Transmembrane helix</keyword>
<keyword evidence="3" id="KW-0050">Antiport</keyword>